<sequence length="117" mass="12433">MTPSRVFRESFGRGSLVRAFTTSHALASASLGNVLEPGCCDSPGAGQAQPLIEVTPRATWNLLTRRVELPAGTHTPTASRSQPARVVRGHEHRRRTASALSGSNPLPGIDQSLGNHE</sequence>
<keyword evidence="3" id="KW-1185">Reference proteome</keyword>
<accession>A0A3G1ZL40</accession>
<protein>
    <submittedName>
        <fullName evidence="2">Uncharacterized protein</fullName>
    </submittedName>
</protein>
<organismHost>
    <name type="scientific">Halobacterium salinarum</name>
    <name type="common">Halobacterium halobium</name>
    <dbReference type="NCBI Taxonomy" id="2242"/>
</organismHost>
<evidence type="ECO:0000256" key="1">
    <source>
        <dbReference type="SAM" id="MobiDB-lite"/>
    </source>
</evidence>
<evidence type="ECO:0000313" key="2">
    <source>
        <dbReference type="EMBL" id="AYM00337.1"/>
    </source>
</evidence>
<organism evidence="2 3">
    <name type="scientific">Halobacterium phage phiH</name>
    <name type="common">Bacteriophage phi-H</name>
    <dbReference type="NCBI Taxonomy" id="169684"/>
    <lineage>
        <taxon>Viruses</taxon>
        <taxon>Duplodnaviria</taxon>
        <taxon>Heunggongvirae</taxon>
        <taxon>Uroviricota</taxon>
        <taxon>Caudoviricetes</taxon>
        <taxon>Vertoviridae</taxon>
        <taxon>Myohalovirus</taxon>
        <taxon>Myohalovirus spontanei</taxon>
        <taxon>Myohalovirus phiH</taxon>
    </lineage>
</organism>
<gene>
    <name evidence="2" type="ORF">PhiH1_455</name>
</gene>
<name>A0A3G1ZL40_BPPHH</name>
<dbReference type="Proteomes" id="UP000277198">
    <property type="component" value="Segment"/>
</dbReference>
<feature type="region of interest" description="Disordered" evidence="1">
    <location>
        <begin position="69"/>
        <end position="117"/>
    </location>
</feature>
<proteinExistence type="predicted"/>
<dbReference type="EMBL" id="MK002701">
    <property type="protein sequence ID" value="AYM00337.1"/>
    <property type="molecule type" value="Genomic_DNA"/>
</dbReference>
<reference evidence="2 3" key="1">
    <citation type="journal article" date="2018" name="Genes (Basel)">
        <title>Complete Genome Sequence of the Model Halovirus PhiH1 (PhiH1).</title>
        <authorList>
            <person name="Dyall-Smith M."/>
            <person name="Pfeifer F."/>
            <person name="Witte A."/>
            <person name="Oesterhelt D."/>
            <person name="Pfeiffer F."/>
        </authorList>
    </citation>
    <scope>NUCLEOTIDE SEQUENCE [LARGE SCALE GENOMIC DNA]</scope>
    <source>
        <strain evidence="2">Variant phiH1</strain>
    </source>
</reference>
<evidence type="ECO:0000313" key="3">
    <source>
        <dbReference type="Proteomes" id="UP000277198"/>
    </source>
</evidence>